<keyword evidence="3" id="KW-1185">Reference proteome</keyword>
<reference evidence="2 3" key="1">
    <citation type="submission" date="2021-06" db="EMBL/GenBank/DDBJ databases">
        <title>Caerostris darwini draft genome.</title>
        <authorList>
            <person name="Kono N."/>
            <person name="Arakawa K."/>
        </authorList>
    </citation>
    <scope>NUCLEOTIDE SEQUENCE [LARGE SCALE GENOMIC DNA]</scope>
</reference>
<evidence type="ECO:0000256" key="1">
    <source>
        <dbReference type="SAM" id="MobiDB-lite"/>
    </source>
</evidence>
<evidence type="ECO:0000313" key="2">
    <source>
        <dbReference type="EMBL" id="GIY57884.1"/>
    </source>
</evidence>
<feature type="region of interest" description="Disordered" evidence="1">
    <location>
        <begin position="1"/>
        <end position="29"/>
    </location>
</feature>
<organism evidence="2 3">
    <name type="scientific">Caerostris darwini</name>
    <dbReference type="NCBI Taxonomy" id="1538125"/>
    <lineage>
        <taxon>Eukaryota</taxon>
        <taxon>Metazoa</taxon>
        <taxon>Ecdysozoa</taxon>
        <taxon>Arthropoda</taxon>
        <taxon>Chelicerata</taxon>
        <taxon>Arachnida</taxon>
        <taxon>Araneae</taxon>
        <taxon>Araneomorphae</taxon>
        <taxon>Entelegynae</taxon>
        <taxon>Araneoidea</taxon>
        <taxon>Araneidae</taxon>
        <taxon>Caerostris</taxon>
    </lineage>
</organism>
<evidence type="ECO:0000313" key="3">
    <source>
        <dbReference type="Proteomes" id="UP001054837"/>
    </source>
</evidence>
<accession>A0AAV4UJJ7</accession>
<dbReference type="AlphaFoldDB" id="A0AAV4UJJ7"/>
<name>A0AAV4UJJ7_9ARAC</name>
<proteinExistence type="predicted"/>
<comment type="caution">
    <text evidence="2">The sequence shown here is derived from an EMBL/GenBank/DDBJ whole genome shotgun (WGS) entry which is preliminary data.</text>
</comment>
<evidence type="ECO:0008006" key="4">
    <source>
        <dbReference type="Google" id="ProtNLM"/>
    </source>
</evidence>
<sequence>MAKNMAKSGTKPQERQRSRSRPNIKNKFETTIKPADINPENTSLKTRRAVQAKIDVKRINVAINSPANTEWSRGQSWIDLILTKNLTNDFTLEVVDDITNSDHRLLQVTWSLEITHCPSNHKIKFNHSNWLDLKSKIFNIISRNIAITSNDPLKQIANIQKEVLDSAGKHLRHNNTKRKRNAIWWTQELRIKRSKTRALRRLYQKDQNEATRKISF</sequence>
<protein>
    <recommendedName>
        <fullName evidence="4">Endonuclease/exonuclease/phosphatase domain-containing protein</fullName>
    </recommendedName>
</protein>
<dbReference type="Proteomes" id="UP001054837">
    <property type="component" value="Unassembled WGS sequence"/>
</dbReference>
<gene>
    <name evidence="2" type="ORF">CDAR_197071</name>
</gene>
<dbReference type="EMBL" id="BPLQ01011437">
    <property type="protein sequence ID" value="GIY57884.1"/>
    <property type="molecule type" value="Genomic_DNA"/>
</dbReference>